<dbReference type="PANTHER" id="PTHR30154:SF34">
    <property type="entry name" value="TRANSCRIPTIONAL REGULATOR AZLB"/>
    <property type="match status" value="1"/>
</dbReference>
<keyword evidence="1" id="KW-0805">Transcription regulation</keyword>
<keyword evidence="2" id="KW-0238">DNA-binding</keyword>
<dbReference type="PANTHER" id="PTHR30154">
    <property type="entry name" value="LEUCINE-RESPONSIVE REGULATORY PROTEIN"/>
    <property type="match status" value="1"/>
</dbReference>
<protein>
    <recommendedName>
        <fullName evidence="4">HTH asnC-type domain-containing protein</fullName>
    </recommendedName>
</protein>
<evidence type="ECO:0000256" key="3">
    <source>
        <dbReference type="ARBA" id="ARBA00023163"/>
    </source>
</evidence>
<dbReference type="InterPro" id="IPR000485">
    <property type="entry name" value="AsnC-type_HTH_dom"/>
</dbReference>
<dbReference type="Gene3D" id="3.30.70.920">
    <property type="match status" value="1"/>
</dbReference>
<dbReference type="InterPro" id="IPR036388">
    <property type="entry name" value="WH-like_DNA-bd_sf"/>
</dbReference>
<dbReference type="PROSITE" id="PS00519">
    <property type="entry name" value="HTH_ASNC_1"/>
    <property type="match status" value="1"/>
</dbReference>
<dbReference type="Proteomes" id="UP000242757">
    <property type="component" value="Unassembled WGS sequence"/>
</dbReference>
<name>A0A233RFA7_9GAMM</name>
<organism evidence="5 6">
    <name type="scientific">Oceanimonas doudoroffii</name>
    <dbReference type="NCBI Taxonomy" id="84158"/>
    <lineage>
        <taxon>Bacteria</taxon>
        <taxon>Pseudomonadati</taxon>
        <taxon>Pseudomonadota</taxon>
        <taxon>Gammaproteobacteria</taxon>
        <taxon>Aeromonadales</taxon>
        <taxon>Aeromonadaceae</taxon>
        <taxon>Oceanimonas</taxon>
    </lineage>
</organism>
<evidence type="ECO:0000256" key="2">
    <source>
        <dbReference type="ARBA" id="ARBA00023125"/>
    </source>
</evidence>
<evidence type="ECO:0000313" key="5">
    <source>
        <dbReference type="EMBL" id="OXY82067.1"/>
    </source>
</evidence>
<dbReference type="PROSITE" id="PS50956">
    <property type="entry name" value="HTH_ASNC_2"/>
    <property type="match status" value="1"/>
</dbReference>
<dbReference type="SUPFAM" id="SSF54909">
    <property type="entry name" value="Dimeric alpha+beta barrel"/>
    <property type="match status" value="1"/>
</dbReference>
<dbReference type="GO" id="GO:0005829">
    <property type="term" value="C:cytosol"/>
    <property type="evidence" value="ECO:0007669"/>
    <property type="project" value="TreeGrafter"/>
</dbReference>
<dbReference type="InterPro" id="IPR019888">
    <property type="entry name" value="Tscrpt_reg_AsnC-like"/>
</dbReference>
<dbReference type="GO" id="GO:0043200">
    <property type="term" value="P:response to amino acid"/>
    <property type="evidence" value="ECO:0007669"/>
    <property type="project" value="TreeGrafter"/>
</dbReference>
<dbReference type="InterPro" id="IPR036390">
    <property type="entry name" value="WH_DNA-bd_sf"/>
</dbReference>
<gene>
    <name evidence="5" type="ORF">B6S08_00590</name>
</gene>
<evidence type="ECO:0000259" key="4">
    <source>
        <dbReference type="PROSITE" id="PS50956"/>
    </source>
</evidence>
<dbReference type="Pfam" id="PF01037">
    <property type="entry name" value="AsnC_trans_reg"/>
    <property type="match status" value="1"/>
</dbReference>
<sequence length="160" mass="18256">MGPMNALDKFDLTILRLLQQDATFSNAQLSELVNLSPSQCHRRVKRLEQEGYIHHYVALLDHRKLGLTVHAVVIIKVRDVSQESKAAFREQIRHYRLMTECWAIAGDKDVILKIVAPSLESYSDFLSEKILSMDNVASAESYLLLDNMKYTTEVPIGDHD</sequence>
<dbReference type="OrthoDB" id="8590699at2"/>
<dbReference type="InterPro" id="IPR011008">
    <property type="entry name" value="Dimeric_a/b-barrel"/>
</dbReference>
<dbReference type="SMART" id="SM00344">
    <property type="entry name" value="HTH_ASNC"/>
    <property type="match status" value="1"/>
</dbReference>
<dbReference type="CDD" id="cd00090">
    <property type="entry name" value="HTH_ARSR"/>
    <property type="match status" value="1"/>
</dbReference>
<comment type="caution">
    <text evidence="5">The sequence shown here is derived from an EMBL/GenBank/DDBJ whole genome shotgun (WGS) entry which is preliminary data.</text>
</comment>
<dbReference type="Pfam" id="PF13412">
    <property type="entry name" value="HTH_24"/>
    <property type="match status" value="1"/>
</dbReference>
<dbReference type="SUPFAM" id="SSF46785">
    <property type="entry name" value="Winged helix' DNA-binding domain"/>
    <property type="match status" value="1"/>
</dbReference>
<feature type="domain" description="HTH asnC-type" evidence="4">
    <location>
        <begin position="7"/>
        <end position="68"/>
    </location>
</feature>
<dbReference type="GO" id="GO:0043565">
    <property type="term" value="F:sequence-specific DNA binding"/>
    <property type="evidence" value="ECO:0007669"/>
    <property type="project" value="InterPro"/>
</dbReference>
<dbReference type="PRINTS" id="PR00033">
    <property type="entry name" value="HTHASNC"/>
</dbReference>
<proteinExistence type="predicted"/>
<accession>A0A233RFA7</accession>
<dbReference type="InterPro" id="IPR019887">
    <property type="entry name" value="Tscrpt_reg_AsnC/Lrp_C"/>
</dbReference>
<keyword evidence="6" id="KW-1185">Reference proteome</keyword>
<dbReference type="InterPro" id="IPR019885">
    <property type="entry name" value="Tscrpt_reg_HTH_AsnC-type_CS"/>
</dbReference>
<dbReference type="AlphaFoldDB" id="A0A233RFA7"/>
<dbReference type="EMBL" id="NBIM01000001">
    <property type="protein sequence ID" value="OXY82067.1"/>
    <property type="molecule type" value="Genomic_DNA"/>
</dbReference>
<evidence type="ECO:0000313" key="6">
    <source>
        <dbReference type="Proteomes" id="UP000242757"/>
    </source>
</evidence>
<dbReference type="Gene3D" id="1.10.10.10">
    <property type="entry name" value="Winged helix-like DNA-binding domain superfamily/Winged helix DNA-binding domain"/>
    <property type="match status" value="1"/>
</dbReference>
<dbReference type="InterPro" id="IPR011991">
    <property type="entry name" value="ArsR-like_HTH"/>
</dbReference>
<reference evidence="5 6" key="1">
    <citation type="submission" date="2017-08" db="EMBL/GenBank/DDBJ databases">
        <title>A Genome Sequence of Oceanimonas doudoroffii ATCC 27123T.</title>
        <authorList>
            <person name="Brennan M.A."/>
            <person name="Maclea K.S."/>
            <person name="Mcclelland W.D."/>
            <person name="Trachtenberg A.M."/>
        </authorList>
    </citation>
    <scope>NUCLEOTIDE SEQUENCE [LARGE SCALE GENOMIC DNA]</scope>
    <source>
        <strain evidence="5 6">ATCC 27123</strain>
    </source>
</reference>
<dbReference type="GO" id="GO:0006355">
    <property type="term" value="P:regulation of DNA-templated transcription"/>
    <property type="evidence" value="ECO:0007669"/>
    <property type="project" value="UniProtKB-ARBA"/>
</dbReference>
<keyword evidence="3" id="KW-0804">Transcription</keyword>
<evidence type="ECO:0000256" key="1">
    <source>
        <dbReference type="ARBA" id="ARBA00023015"/>
    </source>
</evidence>